<reference evidence="2 3" key="1">
    <citation type="journal article" date="2012" name="Genome Biol.">
        <title>Genome and low-iron response of an oceanic diatom adapted to chronic iron limitation.</title>
        <authorList>
            <person name="Lommer M."/>
            <person name="Specht M."/>
            <person name="Roy A.S."/>
            <person name="Kraemer L."/>
            <person name="Andreson R."/>
            <person name="Gutowska M.A."/>
            <person name="Wolf J."/>
            <person name="Bergner S.V."/>
            <person name="Schilhabel M.B."/>
            <person name="Klostermeier U.C."/>
            <person name="Beiko R.G."/>
            <person name="Rosenstiel P."/>
            <person name="Hippler M."/>
            <person name="Laroche J."/>
        </authorList>
    </citation>
    <scope>NUCLEOTIDE SEQUENCE [LARGE SCALE GENOMIC DNA]</scope>
    <source>
        <strain evidence="2 3">CCMP1005</strain>
    </source>
</reference>
<evidence type="ECO:0000313" key="2">
    <source>
        <dbReference type="EMBL" id="EJK75791.1"/>
    </source>
</evidence>
<evidence type="ECO:0000256" key="1">
    <source>
        <dbReference type="SAM" id="MobiDB-lite"/>
    </source>
</evidence>
<comment type="caution">
    <text evidence="2">The sequence shown here is derived from an EMBL/GenBank/DDBJ whole genome shotgun (WGS) entry which is preliminary data.</text>
</comment>
<feature type="compositionally biased region" description="Polar residues" evidence="1">
    <location>
        <begin position="683"/>
        <end position="700"/>
    </location>
</feature>
<feature type="region of interest" description="Disordered" evidence="1">
    <location>
        <begin position="1"/>
        <end position="21"/>
    </location>
</feature>
<organism evidence="2 3">
    <name type="scientific">Thalassiosira oceanica</name>
    <name type="common">Marine diatom</name>
    <dbReference type="NCBI Taxonomy" id="159749"/>
    <lineage>
        <taxon>Eukaryota</taxon>
        <taxon>Sar</taxon>
        <taxon>Stramenopiles</taxon>
        <taxon>Ochrophyta</taxon>
        <taxon>Bacillariophyta</taxon>
        <taxon>Coscinodiscophyceae</taxon>
        <taxon>Thalassiosirophycidae</taxon>
        <taxon>Thalassiosirales</taxon>
        <taxon>Thalassiosiraceae</taxon>
        <taxon>Thalassiosira</taxon>
    </lineage>
</organism>
<feature type="compositionally biased region" description="Basic and acidic residues" evidence="1">
    <location>
        <begin position="650"/>
        <end position="664"/>
    </location>
</feature>
<accession>K0TM15</accession>
<sequence>MSNSNISGSRPAALTAEEREEVRRKIRETTRQFDGRTVNTENGDGPAIRLFNIYRKMRDMCPLDEITHEEIREDFLQSMMVEFMGFLSTTAIPFNCDDELMPRNRPAEGESVRVVIASTLSKYVGRIIRCIWRLFPSHPDFAELDINKQTDVPDWWKRVRPGFEKTIDDFHRHMDSTYTFGAYAVRPLFLKNRYNPRAGQPIAEPIADFVSEIDLHSICKGLMKKASVNIGQGEIGPLQQRAWLVWLYHCLDRPSEIKFIDIRSWMHIPALGTVNAPTTDKKTKKKYSCGLVPDKHDFFCDILHVTAALFAVEEGAYRTAAQKSTESFLFQPFHGKSDNNVAKQITAVIRENLPAGTPTRIRNELSCRSVRYAGVTTVLANLTMPSRFGSYRSGHAGTGSTMDSYTDLKNVILSLPGGRVLARWNDYKREVVLPSLLFVSDQEMVHKFIEQLFLMSIPAMRRGGDKYGVTYALASSFVMYHNMVTDLLGMDDACSTKARDVARRVGLADPRWSGLAPEEVLKKWSQEALQNFRNENVELARAGSRMNEFSDAINSQGTRIVEISTEIQAFRQEWREQRDQDNARHARERSLLYDRISSLKTALQQKDVHIQRQELQIQRLKNAFISPARPDPSAGVVRQRDEDDMTMDSRSSRRRLDTDEHTGEDTGEETSVPRSASAASASTAGRMSNSSTTQGNSSRPTLPLEHNNLTRGVSRQGGCKNKNASGVIVYCYDNNKFRNNLRWRTFEYDKTSGYKEKSLWQNCLELCELAASE</sequence>
<dbReference type="EMBL" id="AGNL01002725">
    <property type="protein sequence ID" value="EJK75791.1"/>
    <property type="molecule type" value="Genomic_DNA"/>
</dbReference>
<protein>
    <submittedName>
        <fullName evidence="2">Uncharacterized protein</fullName>
    </submittedName>
</protein>
<proteinExistence type="predicted"/>
<evidence type="ECO:0000313" key="3">
    <source>
        <dbReference type="Proteomes" id="UP000266841"/>
    </source>
</evidence>
<name>K0TM15_THAOC</name>
<keyword evidence="3" id="KW-1185">Reference proteome</keyword>
<dbReference type="AlphaFoldDB" id="K0TM15"/>
<feature type="non-terminal residue" evidence="2">
    <location>
        <position position="773"/>
    </location>
</feature>
<dbReference type="Proteomes" id="UP000266841">
    <property type="component" value="Unassembled WGS sequence"/>
</dbReference>
<feature type="region of interest" description="Disordered" evidence="1">
    <location>
        <begin position="626"/>
        <end position="718"/>
    </location>
</feature>
<gene>
    <name evidence="2" type="ORF">THAOC_02476</name>
</gene>